<evidence type="ECO:0000313" key="1">
    <source>
        <dbReference type="EMBL" id="JAH81277.1"/>
    </source>
</evidence>
<organism evidence="1">
    <name type="scientific">Anguilla anguilla</name>
    <name type="common">European freshwater eel</name>
    <name type="synonym">Muraena anguilla</name>
    <dbReference type="NCBI Taxonomy" id="7936"/>
    <lineage>
        <taxon>Eukaryota</taxon>
        <taxon>Metazoa</taxon>
        <taxon>Chordata</taxon>
        <taxon>Craniata</taxon>
        <taxon>Vertebrata</taxon>
        <taxon>Euteleostomi</taxon>
        <taxon>Actinopterygii</taxon>
        <taxon>Neopterygii</taxon>
        <taxon>Teleostei</taxon>
        <taxon>Anguilliformes</taxon>
        <taxon>Anguillidae</taxon>
        <taxon>Anguilla</taxon>
    </lineage>
</organism>
<protein>
    <submittedName>
        <fullName evidence="1">Uncharacterized protein</fullName>
    </submittedName>
</protein>
<reference evidence="1" key="2">
    <citation type="journal article" date="2015" name="Fish Shellfish Immunol.">
        <title>Early steps in the European eel (Anguilla anguilla)-Vibrio vulnificus interaction in the gills: Role of the RtxA13 toxin.</title>
        <authorList>
            <person name="Callol A."/>
            <person name="Pajuelo D."/>
            <person name="Ebbesson L."/>
            <person name="Teles M."/>
            <person name="MacKenzie S."/>
            <person name="Amaro C."/>
        </authorList>
    </citation>
    <scope>NUCLEOTIDE SEQUENCE</scope>
</reference>
<reference evidence="1" key="1">
    <citation type="submission" date="2014-11" db="EMBL/GenBank/DDBJ databases">
        <authorList>
            <person name="Amaro Gonzalez C."/>
        </authorList>
    </citation>
    <scope>NUCLEOTIDE SEQUENCE</scope>
</reference>
<accession>A0A0E9VTC0</accession>
<proteinExistence type="predicted"/>
<dbReference type="AlphaFoldDB" id="A0A0E9VTC0"/>
<dbReference type="EMBL" id="GBXM01027300">
    <property type="protein sequence ID" value="JAH81277.1"/>
    <property type="molecule type" value="Transcribed_RNA"/>
</dbReference>
<name>A0A0E9VTC0_ANGAN</name>
<sequence>MHTHTHTQIHTQAHFCLSRVLVSSTCR</sequence>